<proteinExistence type="predicted"/>
<dbReference type="Proteomes" id="UP000799755">
    <property type="component" value="Unassembled WGS sequence"/>
</dbReference>
<evidence type="ECO:0000313" key="2">
    <source>
        <dbReference type="Proteomes" id="UP000799755"/>
    </source>
</evidence>
<keyword evidence="2" id="KW-1185">Reference proteome</keyword>
<comment type="caution">
    <text evidence="1">The sequence shown here is derived from an EMBL/GenBank/DDBJ whole genome shotgun (WGS) entry which is preliminary data.</text>
</comment>
<protein>
    <submittedName>
        <fullName evidence="1">Uncharacterized protein</fullName>
    </submittedName>
</protein>
<accession>A0ACB6QPS0</accession>
<reference evidence="1" key="1">
    <citation type="journal article" date="2020" name="Stud. Mycol.">
        <title>101 Dothideomycetes genomes: a test case for predicting lifestyles and emergence of pathogens.</title>
        <authorList>
            <person name="Haridas S."/>
            <person name="Albert R."/>
            <person name="Binder M."/>
            <person name="Bloem J."/>
            <person name="Labutti K."/>
            <person name="Salamov A."/>
            <person name="Andreopoulos B."/>
            <person name="Baker S."/>
            <person name="Barry K."/>
            <person name="Bills G."/>
            <person name="Bluhm B."/>
            <person name="Cannon C."/>
            <person name="Castanera R."/>
            <person name="Culley D."/>
            <person name="Daum C."/>
            <person name="Ezra D."/>
            <person name="Gonzalez J."/>
            <person name="Henrissat B."/>
            <person name="Kuo A."/>
            <person name="Liang C."/>
            <person name="Lipzen A."/>
            <person name="Lutzoni F."/>
            <person name="Magnuson J."/>
            <person name="Mondo S."/>
            <person name="Nolan M."/>
            <person name="Ohm R."/>
            <person name="Pangilinan J."/>
            <person name="Park H.-J."/>
            <person name="Ramirez L."/>
            <person name="Alfaro M."/>
            <person name="Sun H."/>
            <person name="Tritt A."/>
            <person name="Yoshinaga Y."/>
            <person name="Zwiers L.-H."/>
            <person name="Turgeon B."/>
            <person name="Goodwin S."/>
            <person name="Spatafora J."/>
            <person name="Crous P."/>
            <person name="Grigoriev I."/>
        </authorList>
    </citation>
    <scope>NUCLEOTIDE SEQUENCE</scope>
    <source>
        <strain evidence="1">ATCC 200398</strain>
    </source>
</reference>
<dbReference type="EMBL" id="MU003513">
    <property type="protein sequence ID" value="KAF2469019.1"/>
    <property type="molecule type" value="Genomic_DNA"/>
</dbReference>
<sequence length="282" mass="32213">MSASPYIKPNPLTSRVSVSLLSEAYYPYPYPGKIKTQLELTTCRSSKNLDNRRTSRRVSVKSGYTVKQKRFEVDKWNLFQSHEEDQTMVYNITADLVFPTGDKYSSKGSNIDLCGQYWKEEARKGPQKSWARSSIKGGCATVDARRTQIFTQNNGCEIGLFGFMEAPWCFSQLLSRLEASGSKGQRQAVGGMVHHAVSPFLNLCFGKLLYFLKSYLVEEPQDAPARPSLISNLLCLSTCRRTWQARYLADSLYRNDIPYLVGEHYKCIILSRFDIFRDRDID</sequence>
<organism evidence="1 2">
    <name type="scientific">Lindgomyces ingoldianus</name>
    <dbReference type="NCBI Taxonomy" id="673940"/>
    <lineage>
        <taxon>Eukaryota</taxon>
        <taxon>Fungi</taxon>
        <taxon>Dikarya</taxon>
        <taxon>Ascomycota</taxon>
        <taxon>Pezizomycotina</taxon>
        <taxon>Dothideomycetes</taxon>
        <taxon>Pleosporomycetidae</taxon>
        <taxon>Pleosporales</taxon>
        <taxon>Lindgomycetaceae</taxon>
        <taxon>Lindgomyces</taxon>
    </lineage>
</organism>
<name>A0ACB6QPS0_9PLEO</name>
<evidence type="ECO:0000313" key="1">
    <source>
        <dbReference type="EMBL" id="KAF2469019.1"/>
    </source>
</evidence>
<gene>
    <name evidence="1" type="ORF">BDR25DRAFT_356784</name>
</gene>